<dbReference type="AlphaFoldDB" id="A0A175VGT7"/>
<dbReference type="Proteomes" id="UP000078435">
    <property type="component" value="Unassembled WGS sequence"/>
</dbReference>
<comment type="caution">
    <text evidence="2">The sequence shown here is derived from an EMBL/GenBank/DDBJ whole genome shotgun (WGS) entry which is preliminary data.</text>
</comment>
<feature type="compositionally biased region" description="Polar residues" evidence="1">
    <location>
        <begin position="83"/>
        <end position="95"/>
    </location>
</feature>
<protein>
    <submittedName>
        <fullName evidence="2">Uncharacterized protein</fullName>
    </submittedName>
</protein>
<dbReference type="EMBL" id="JMGO02000006">
    <property type="protein sequence ID" value="KXU79763.1"/>
    <property type="molecule type" value="Genomic_DNA"/>
</dbReference>
<organism evidence="2 3">
    <name type="scientific">Aeromonas enteropelogenes</name>
    <name type="common">Aeromonas trota</name>
    <dbReference type="NCBI Taxonomy" id="29489"/>
    <lineage>
        <taxon>Bacteria</taxon>
        <taxon>Pseudomonadati</taxon>
        <taxon>Pseudomonadota</taxon>
        <taxon>Gammaproteobacteria</taxon>
        <taxon>Aeromonadales</taxon>
        <taxon>Aeromonadaceae</taxon>
        <taxon>Aeromonas</taxon>
    </lineage>
</organism>
<accession>A0A175VGT7</accession>
<proteinExistence type="predicted"/>
<gene>
    <name evidence="2" type="ORF">LCR_16730</name>
</gene>
<evidence type="ECO:0000256" key="1">
    <source>
        <dbReference type="SAM" id="MobiDB-lite"/>
    </source>
</evidence>
<name>A0A175VGT7_AEREN</name>
<evidence type="ECO:0000313" key="3">
    <source>
        <dbReference type="Proteomes" id="UP000078435"/>
    </source>
</evidence>
<sequence length="95" mass="10097">MAPVAEQGSQIHLFGLAPASTIETQVTADAPAMSDMAGQGHGGSQLQGHLFGQLEAGRRKKTDASRPQILDHRPTYAAVKQQARYQQTGRDTAAL</sequence>
<feature type="region of interest" description="Disordered" evidence="1">
    <location>
        <begin position="57"/>
        <end position="95"/>
    </location>
</feature>
<evidence type="ECO:0000313" key="2">
    <source>
        <dbReference type="EMBL" id="KXU79763.1"/>
    </source>
</evidence>
<reference evidence="2 3" key="1">
    <citation type="submission" date="2016-02" db="EMBL/GenBank/DDBJ databases">
        <title>Draft genome sequence of Aeromonas trota strain 1999lcr isolated from cerebrospinal fluid (CSF).</title>
        <authorList>
            <person name="Dallagassa C.B."/>
            <person name="Prediger K.C."/>
            <person name="Weiss V.A."/>
            <person name="Assis F.E."/>
            <person name="Baura V."/>
            <person name="Cruz L.M."/>
            <person name="Souza E.M."/>
            <person name="Pedrosa F.O."/>
            <person name="Fadel-Picheth C.M."/>
        </authorList>
    </citation>
    <scope>NUCLEOTIDE SEQUENCE [LARGE SCALE GENOMIC DNA]</scope>
    <source>
        <strain evidence="2 3">1999lcr</strain>
    </source>
</reference>